<evidence type="ECO:0000313" key="3">
    <source>
        <dbReference type="EMBL" id="TAJ44113.1"/>
    </source>
</evidence>
<sequence>MPEQVYRGTVLAGENFEPIQAAVIVENGIITGIEEETAVPPVWISPAFFNAHTHLGDTVAMDCASNGGDLAALVTPPNGLKHRILAATPVEQLIAGMKASIRTMRESGTAGFADFREGGIEGVRALQEALEDEPCLPIIFGREGGEREAHGIGISSVRDVTDAEEQVRRARASGKLVAFHAGEKDPDDIDGALAYDPDLLVHCTHATRDQLRRIADAGIAIAVCVRSNWILGVTRGAEHPPLQTMADLGCTVYLGTDNVMFVQPDMLREMCFCDAVSPLPPEWILRAAVGGASLGGGRSFDIQIGNPAHFVLIDARRSALQYSTNPIASIVRRVGGKEILETVICRDCE</sequence>
<dbReference type="GO" id="GO:0019239">
    <property type="term" value="F:deaminase activity"/>
    <property type="evidence" value="ECO:0007669"/>
    <property type="project" value="InterPro"/>
</dbReference>
<protein>
    <submittedName>
        <fullName evidence="3">Amidohydrolase</fullName>
    </submittedName>
</protein>
<dbReference type="Proteomes" id="UP000292580">
    <property type="component" value="Unassembled WGS sequence"/>
</dbReference>
<accession>A0A483CXP7</accession>
<organism evidence="3 4">
    <name type="scientific">Methanofollis fontis</name>
    <dbReference type="NCBI Taxonomy" id="2052832"/>
    <lineage>
        <taxon>Archaea</taxon>
        <taxon>Methanobacteriati</taxon>
        <taxon>Methanobacteriota</taxon>
        <taxon>Stenosarchaea group</taxon>
        <taxon>Methanomicrobia</taxon>
        <taxon>Methanomicrobiales</taxon>
        <taxon>Methanomicrobiaceae</taxon>
        <taxon>Methanofollis</taxon>
    </lineage>
</organism>
<dbReference type="InterPro" id="IPR032466">
    <property type="entry name" value="Metal_Hydrolase"/>
</dbReference>
<evidence type="ECO:0000259" key="2">
    <source>
        <dbReference type="Pfam" id="PF01979"/>
    </source>
</evidence>
<dbReference type="SUPFAM" id="SSF51556">
    <property type="entry name" value="Metallo-dependent hydrolases"/>
    <property type="match status" value="1"/>
</dbReference>
<keyword evidence="4" id="KW-1185">Reference proteome</keyword>
<dbReference type="InterPro" id="IPR006680">
    <property type="entry name" value="Amidohydro-rel"/>
</dbReference>
<feature type="domain" description="Adenosine deaminase" evidence="1">
    <location>
        <begin position="168"/>
        <end position="271"/>
    </location>
</feature>
<dbReference type="Pfam" id="PF00962">
    <property type="entry name" value="A_deaminase"/>
    <property type="match status" value="1"/>
</dbReference>
<proteinExistence type="predicted"/>
<dbReference type="InterPro" id="IPR050287">
    <property type="entry name" value="MTA/SAH_deaminase"/>
</dbReference>
<reference evidence="3 4" key="1">
    <citation type="submission" date="2017-11" db="EMBL/GenBank/DDBJ databases">
        <title>Isolation and Characterization of Methanofollis Species from Methane Seep Offshore SW Taiwan.</title>
        <authorList>
            <person name="Teng N.-H."/>
            <person name="Lai M.-C."/>
            <person name="Chen S.-C."/>
        </authorList>
    </citation>
    <scope>NUCLEOTIDE SEQUENCE [LARGE SCALE GENOMIC DNA]</scope>
    <source>
        <strain evidence="3 4">FWC-SCC2</strain>
    </source>
</reference>
<dbReference type="EMBL" id="PGCL01000003">
    <property type="protein sequence ID" value="TAJ44113.1"/>
    <property type="molecule type" value="Genomic_DNA"/>
</dbReference>
<evidence type="ECO:0000313" key="4">
    <source>
        <dbReference type="Proteomes" id="UP000292580"/>
    </source>
</evidence>
<dbReference type="Pfam" id="PF01979">
    <property type="entry name" value="Amidohydro_1"/>
    <property type="match status" value="1"/>
</dbReference>
<comment type="caution">
    <text evidence="3">The sequence shown here is derived from an EMBL/GenBank/DDBJ whole genome shotgun (WGS) entry which is preliminary data.</text>
</comment>
<dbReference type="AlphaFoldDB" id="A0A483CXP7"/>
<dbReference type="InterPro" id="IPR001365">
    <property type="entry name" value="A_deaminase_dom"/>
</dbReference>
<keyword evidence="3" id="KW-0378">Hydrolase</keyword>
<feature type="domain" description="Amidohydrolase-related" evidence="2">
    <location>
        <begin position="44"/>
        <end position="142"/>
    </location>
</feature>
<dbReference type="Gene3D" id="3.20.20.140">
    <property type="entry name" value="Metal-dependent hydrolases"/>
    <property type="match status" value="1"/>
</dbReference>
<dbReference type="PANTHER" id="PTHR43794:SF5">
    <property type="entry name" value="CHLOROHYDROLASE FAMILY PROTEIN"/>
    <property type="match status" value="1"/>
</dbReference>
<evidence type="ECO:0000259" key="1">
    <source>
        <dbReference type="Pfam" id="PF00962"/>
    </source>
</evidence>
<gene>
    <name evidence="3" type="ORF">CUJ86_08765</name>
</gene>
<dbReference type="PANTHER" id="PTHR43794">
    <property type="entry name" value="AMINOHYDROLASE SSNA-RELATED"/>
    <property type="match status" value="1"/>
</dbReference>
<name>A0A483CXP7_9EURY</name>
<dbReference type="RefSeq" id="WP_130647180.1">
    <property type="nucleotide sequence ID" value="NZ_PGCL01000003.1"/>
</dbReference>
<dbReference type="OrthoDB" id="42910at2157"/>